<comment type="cofactor">
    <cofactor evidence="1">
        <name>Mg(2+)</name>
        <dbReference type="ChEBI" id="CHEBI:18420"/>
    </cofactor>
</comment>
<dbReference type="EMBL" id="UOFI01000084">
    <property type="protein sequence ID" value="VAW66678.1"/>
    <property type="molecule type" value="Genomic_DNA"/>
</dbReference>
<dbReference type="Pfam" id="PF02878">
    <property type="entry name" value="PGM_PMM_I"/>
    <property type="match status" value="1"/>
</dbReference>
<evidence type="ECO:0000256" key="5">
    <source>
        <dbReference type="ARBA" id="ARBA00022842"/>
    </source>
</evidence>
<comment type="similarity">
    <text evidence="2">Belongs to the phosphohexose mutase family.</text>
</comment>
<dbReference type="FunFam" id="3.30.310.50:FF:000001">
    <property type="entry name" value="Phosphoglucosamine mutase"/>
    <property type="match status" value="1"/>
</dbReference>
<dbReference type="InterPro" id="IPR005844">
    <property type="entry name" value="A-D-PHexomutase_a/b/a-I"/>
</dbReference>
<dbReference type="InterPro" id="IPR050060">
    <property type="entry name" value="Phosphoglucosamine_mutase"/>
</dbReference>
<dbReference type="SUPFAM" id="SSF53738">
    <property type="entry name" value="Phosphoglucomutase, first 3 domains"/>
    <property type="match status" value="3"/>
</dbReference>
<evidence type="ECO:0000256" key="1">
    <source>
        <dbReference type="ARBA" id="ARBA00001946"/>
    </source>
</evidence>
<keyword evidence="5" id="KW-0460">Magnesium</keyword>
<keyword evidence="6 11" id="KW-0413">Isomerase</keyword>
<feature type="domain" description="Alpha-D-phosphohexomutase alpha/beta/alpha" evidence="8">
    <location>
        <begin position="4"/>
        <end position="136"/>
    </location>
</feature>
<proteinExistence type="inferred from homology"/>
<dbReference type="NCBIfam" id="NF008139">
    <property type="entry name" value="PRK10887.1"/>
    <property type="match status" value="1"/>
</dbReference>
<sequence>MTKKYFGTDGIRGRVGTGQMTPQAVLKLGWAVGKVLASHGNNLVVIGKDTRISGYMFEASLEAGLSAAGVDVRILGPMPTPGIAYLTRTLRASAGIVISASHNPFYDNGLKFFSAEGTKLPDDIENEIEAMFEAEMEIVDSASLGKAERVKDAQGRYIEACKASIPVGTSFKGLKVVLDCANGATYHIAPNVFAELGAEVTAISCKPDGININADCGSTHPMTLAAAVLQNRADIGIAFDGDGDRLMMVDSKGRIIDGDEILYIITCARLASGDQKGGVVGTLMSNLGLELAIKKLGLEFERTQVGDRYVMECLREKGWSLGGENSGHIICLDRTTTGDGIVSALQVMAYLAESGVTLVEALSEMKMMPQVLINVPLPIKTNPINEPKVQAVLAAVEKQLDGRGRVLLRPSGTEPLIRVMVEGEDEKRVNVYAQQIADAVAESVSHAG</sequence>
<dbReference type="Gene3D" id="3.40.120.10">
    <property type="entry name" value="Alpha-D-Glucose-1,6-Bisphosphate, subunit A, domain 3"/>
    <property type="match status" value="3"/>
</dbReference>
<dbReference type="FunFam" id="3.40.120.10:FF:000003">
    <property type="entry name" value="Phosphoglucosamine mutase"/>
    <property type="match status" value="1"/>
</dbReference>
<evidence type="ECO:0000256" key="6">
    <source>
        <dbReference type="ARBA" id="ARBA00023235"/>
    </source>
</evidence>
<dbReference type="SUPFAM" id="SSF55957">
    <property type="entry name" value="Phosphoglucomutase, C-terminal domain"/>
    <property type="match status" value="1"/>
</dbReference>
<keyword evidence="4" id="KW-0479">Metal-binding</keyword>
<dbReference type="InterPro" id="IPR016055">
    <property type="entry name" value="A-D-PHexomutase_a/b/a-I/II/III"/>
</dbReference>
<evidence type="ECO:0000256" key="2">
    <source>
        <dbReference type="ARBA" id="ARBA00010231"/>
    </source>
</evidence>
<dbReference type="InterPro" id="IPR006352">
    <property type="entry name" value="GlmM_bact"/>
</dbReference>
<dbReference type="InterPro" id="IPR005843">
    <property type="entry name" value="A-D-PHexomutase_C"/>
</dbReference>
<feature type="domain" description="Alpha-D-phosphohexomutase alpha/beta/alpha" evidence="9">
    <location>
        <begin position="156"/>
        <end position="253"/>
    </location>
</feature>
<dbReference type="PANTHER" id="PTHR42946">
    <property type="entry name" value="PHOSPHOHEXOSE MUTASE"/>
    <property type="match status" value="1"/>
</dbReference>
<dbReference type="NCBIfam" id="TIGR01455">
    <property type="entry name" value="glmM"/>
    <property type="match status" value="1"/>
</dbReference>
<dbReference type="GO" id="GO:0006048">
    <property type="term" value="P:UDP-N-acetylglucosamine biosynthetic process"/>
    <property type="evidence" value="ECO:0007669"/>
    <property type="project" value="TreeGrafter"/>
</dbReference>
<dbReference type="EC" id="5.4.2.10" evidence="11"/>
<protein>
    <submittedName>
        <fullName evidence="11">Phosphoglucosamine mutase</fullName>
        <ecNumber evidence="11">5.4.2.10</ecNumber>
    </submittedName>
</protein>
<gene>
    <name evidence="11" type="ORF">MNBD_GAMMA09-3585</name>
</gene>
<organism evidence="11">
    <name type="scientific">hydrothermal vent metagenome</name>
    <dbReference type="NCBI Taxonomy" id="652676"/>
    <lineage>
        <taxon>unclassified sequences</taxon>
        <taxon>metagenomes</taxon>
        <taxon>ecological metagenomes</taxon>
    </lineage>
</organism>
<dbReference type="GO" id="GO:0000287">
    <property type="term" value="F:magnesium ion binding"/>
    <property type="evidence" value="ECO:0007669"/>
    <property type="project" value="InterPro"/>
</dbReference>
<feature type="domain" description="Alpha-D-phosphohexomutase alpha/beta/alpha" evidence="10">
    <location>
        <begin position="257"/>
        <end position="365"/>
    </location>
</feature>
<feature type="domain" description="Alpha-D-phosphohexomutase C-terminal" evidence="7">
    <location>
        <begin position="372"/>
        <end position="439"/>
    </location>
</feature>
<dbReference type="InterPro" id="IPR005841">
    <property type="entry name" value="Alpha-D-phosphohexomutase_SF"/>
</dbReference>
<dbReference type="GO" id="GO:0004615">
    <property type="term" value="F:phosphomannomutase activity"/>
    <property type="evidence" value="ECO:0007669"/>
    <property type="project" value="TreeGrafter"/>
</dbReference>
<dbReference type="InterPro" id="IPR005845">
    <property type="entry name" value="A-D-PHexomutase_a/b/a-II"/>
</dbReference>
<evidence type="ECO:0000259" key="10">
    <source>
        <dbReference type="Pfam" id="PF02880"/>
    </source>
</evidence>
<keyword evidence="3" id="KW-0597">Phosphoprotein</keyword>
<dbReference type="GO" id="GO:0008966">
    <property type="term" value="F:phosphoglucosamine mutase activity"/>
    <property type="evidence" value="ECO:0007669"/>
    <property type="project" value="UniProtKB-EC"/>
</dbReference>
<accession>A0A3B0XEH8</accession>
<dbReference type="PRINTS" id="PR00509">
    <property type="entry name" value="PGMPMM"/>
</dbReference>
<dbReference type="Pfam" id="PF00408">
    <property type="entry name" value="PGM_PMM_IV"/>
    <property type="match status" value="1"/>
</dbReference>
<evidence type="ECO:0000259" key="7">
    <source>
        <dbReference type="Pfam" id="PF00408"/>
    </source>
</evidence>
<evidence type="ECO:0000259" key="9">
    <source>
        <dbReference type="Pfam" id="PF02879"/>
    </source>
</evidence>
<dbReference type="Pfam" id="PF02879">
    <property type="entry name" value="PGM_PMM_II"/>
    <property type="match status" value="1"/>
</dbReference>
<dbReference type="PROSITE" id="PS00710">
    <property type="entry name" value="PGM_PMM"/>
    <property type="match status" value="1"/>
</dbReference>
<evidence type="ECO:0000259" key="8">
    <source>
        <dbReference type="Pfam" id="PF02878"/>
    </source>
</evidence>
<dbReference type="HAMAP" id="MF_01554_B">
    <property type="entry name" value="GlmM_B"/>
    <property type="match status" value="1"/>
</dbReference>
<dbReference type="InterPro" id="IPR016066">
    <property type="entry name" value="A-D-PHexomutase_CS"/>
</dbReference>
<dbReference type="GO" id="GO:0005829">
    <property type="term" value="C:cytosol"/>
    <property type="evidence" value="ECO:0007669"/>
    <property type="project" value="TreeGrafter"/>
</dbReference>
<dbReference type="FunFam" id="3.40.120.10:FF:000001">
    <property type="entry name" value="Phosphoglucosamine mutase"/>
    <property type="match status" value="1"/>
</dbReference>
<dbReference type="Gene3D" id="3.30.310.50">
    <property type="entry name" value="Alpha-D-phosphohexomutase, C-terminal domain"/>
    <property type="match status" value="1"/>
</dbReference>
<dbReference type="GO" id="GO:0005975">
    <property type="term" value="P:carbohydrate metabolic process"/>
    <property type="evidence" value="ECO:0007669"/>
    <property type="project" value="InterPro"/>
</dbReference>
<dbReference type="CDD" id="cd05802">
    <property type="entry name" value="GlmM"/>
    <property type="match status" value="1"/>
</dbReference>
<evidence type="ECO:0000256" key="4">
    <source>
        <dbReference type="ARBA" id="ARBA00022723"/>
    </source>
</evidence>
<reference evidence="11" key="1">
    <citation type="submission" date="2018-06" db="EMBL/GenBank/DDBJ databases">
        <authorList>
            <person name="Zhirakovskaya E."/>
        </authorList>
    </citation>
    <scope>NUCLEOTIDE SEQUENCE</scope>
</reference>
<name>A0A3B0XEH8_9ZZZZ</name>
<evidence type="ECO:0000313" key="11">
    <source>
        <dbReference type="EMBL" id="VAW66678.1"/>
    </source>
</evidence>
<evidence type="ECO:0000256" key="3">
    <source>
        <dbReference type="ARBA" id="ARBA00022553"/>
    </source>
</evidence>
<dbReference type="InterPro" id="IPR036900">
    <property type="entry name" value="A-D-PHexomutase_C_sf"/>
</dbReference>
<dbReference type="GO" id="GO:0009252">
    <property type="term" value="P:peptidoglycan biosynthetic process"/>
    <property type="evidence" value="ECO:0007669"/>
    <property type="project" value="TreeGrafter"/>
</dbReference>
<dbReference type="PANTHER" id="PTHR42946:SF1">
    <property type="entry name" value="PHOSPHOGLUCOMUTASE (ALPHA-D-GLUCOSE-1,6-BISPHOSPHATE-DEPENDENT)"/>
    <property type="match status" value="1"/>
</dbReference>
<dbReference type="Pfam" id="PF02880">
    <property type="entry name" value="PGM_PMM_III"/>
    <property type="match status" value="1"/>
</dbReference>
<dbReference type="AlphaFoldDB" id="A0A3B0XEH8"/>
<dbReference type="InterPro" id="IPR005846">
    <property type="entry name" value="A-D-PHexomutase_a/b/a-III"/>
</dbReference>